<evidence type="ECO:0000256" key="1">
    <source>
        <dbReference type="SAM" id="MobiDB-lite"/>
    </source>
</evidence>
<sequence>MTCRCPWKHRPERPSSACSLSRRVGCCFFFHLGLEQHHLSSLRREFYRNPSFGVSPHLSRPFCHFAMFIIFCCAYQHPVLRTRTAAVRAAVEIQELSCPWTDARRTGGATFRPDGACDPPACRGLVPLTDRNPTPSGGQSHPFHPGSATSCQSKVETFDDSTEEAWTPKQAKSRGHHEIDNHHEGRDMPFSLSRHPESNGSACMTLFESRQCCLVLLTEGLKMARWRNHQTGCGLTPSVDACR</sequence>
<comment type="caution">
    <text evidence="2">The sequence shown here is derived from an EMBL/GenBank/DDBJ whole genome shotgun (WGS) entry which is preliminary data.</text>
</comment>
<accession>A0AAN6U853</accession>
<dbReference type="EMBL" id="MU853223">
    <property type="protein sequence ID" value="KAK4128235.1"/>
    <property type="molecule type" value="Genomic_DNA"/>
</dbReference>
<feature type="compositionally biased region" description="Basic and acidic residues" evidence="1">
    <location>
        <begin position="176"/>
        <end position="187"/>
    </location>
</feature>
<protein>
    <submittedName>
        <fullName evidence="2">Uncharacterized protein</fullName>
    </submittedName>
</protein>
<dbReference type="GeneID" id="87834362"/>
<evidence type="ECO:0000313" key="3">
    <source>
        <dbReference type="Proteomes" id="UP001302602"/>
    </source>
</evidence>
<dbReference type="RefSeq" id="XP_062652006.1">
    <property type="nucleotide sequence ID" value="XM_062797583.1"/>
</dbReference>
<feature type="region of interest" description="Disordered" evidence="1">
    <location>
        <begin position="128"/>
        <end position="195"/>
    </location>
</feature>
<dbReference type="Proteomes" id="UP001302602">
    <property type="component" value="Unassembled WGS sequence"/>
</dbReference>
<proteinExistence type="predicted"/>
<evidence type="ECO:0000313" key="2">
    <source>
        <dbReference type="EMBL" id="KAK4128235.1"/>
    </source>
</evidence>
<organism evidence="2 3">
    <name type="scientific">Parathielavia appendiculata</name>
    <dbReference type="NCBI Taxonomy" id="2587402"/>
    <lineage>
        <taxon>Eukaryota</taxon>
        <taxon>Fungi</taxon>
        <taxon>Dikarya</taxon>
        <taxon>Ascomycota</taxon>
        <taxon>Pezizomycotina</taxon>
        <taxon>Sordariomycetes</taxon>
        <taxon>Sordariomycetidae</taxon>
        <taxon>Sordariales</taxon>
        <taxon>Chaetomiaceae</taxon>
        <taxon>Parathielavia</taxon>
    </lineage>
</organism>
<reference evidence="2" key="2">
    <citation type="submission" date="2023-05" db="EMBL/GenBank/DDBJ databases">
        <authorList>
            <consortium name="Lawrence Berkeley National Laboratory"/>
            <person name="Steindorff A."/>
            <person name="Hensen N."/>
            <person name="Bonometti L."/>
            <person name="Westerberg I."/>
            <person name="Brannstrom I.O."/>
            <person name="Guillou S."/>
            <person name="Cros-Aarteil S."/>
            <person name="Calhoun S."/>
            <person name="Haridas S."/>
            <person name="Kuo A."/>
            <person name="Mondo S."/>
            <person name="Pangilinan J."/>
            <person name="Riley R."/>
            <person name="Labutti K."/>
            <person name="Andreopoulos B."/>
            <person name="Lipzen A."/>
            <person name="Chen C."/>
            <person name="Yanf M."/>
            <person name="Daum C."/>
            <person name="Ng V."/>
            <person name="Clum A."/>
            <person name="Ohm R."/>
            <person name="Martin F."/>
            <person name="Silar P."/>
            <person name="Natvig D."/>
            <person name="Lalanne C."/>
            <person name="Gautier V."/>
            <person name="Ament-Velasquez S.L."/>
            <person name="Kruys A."/>
            <person name="Hutchinson M.I."/>
            <person name="Powell A.J."/>
            <person name="Barry K."/>
            <person name="Miller A.N."/>
            <person name="Grigoriev I.V."/>
            <person name="Debuchy R."/>
            <person name="Gladieux P."/>
            <person name="Thoren M.H."/>
            <person name="Johannesson H."/>
        </authorList>
    </citation>
    <scope>NUCLEOTIDE SEQUENCE</scope>
    <source>
        <strain evidence="2">CBS 731.68</strain>
    </source>
</reference>
<name>A0AAN6U853_9PEZI</name>
<gene>
    <name evidence="2" type="ORF">N657DRAFT_9073</name>
</gene>
<dbReference type="AlphaFoldDB" id="A0AAN6U853"/>
<keyword evidence="3" id="KW-1185">Reference proteome</keyword>
<reference evidence="2" key="1">
    <citation type="journal article" date="2023" name="Mol. Phylogenet. Evol.">
        <title>Genome-scale phylogeny and comparative genomics of the fungal order Sordariales.</title>
        <authorList>
            <person name="Hensen N."/>
            <person name="Bonometti L."/>
            <person name="Westerberg I."/>
            <person name="Brannstrom I.O."/>
            <person name="Guillou S."/>
            <person name="Cros-Aarteil S."/>
            <person name="Calhoun S."/>
            <person name="Haridas S."/>
            <person name="Kuo A."/>
            <person name="Mondo S."/>
            <person name="Pangilinan J."/>
            <person name="Riley R."/>
            <person name="LaButti K."/>
            <person name="Andreopoulos B."/>
            <person name="Lipzen A."/>
            <person name="Chen C."/>
            <person name="Yan M."/>
            <person name="Daum C."/>
            <person name="Ng V."/>
            <person name="Clum A."/>
            <person name="Steindorff A."/>
            <person name="Ohm R.A."/>
            <person name="Martin F."/>
            <person name="Silar P."/>
            <person name="Natvig D.O."/>
            <person name="Lalanne C."/>
            <person name="Gautier V."/>
            <person name="Ament-Velasquez S.L."/>
            <person name="Kruys A."/>
            <person name="Hutchinson M.I."/>
            <person name="Powell A.J."/>
            <person name="Barry K."/>
            <person name="Miller A.N."/>
            <person name="Grigoriev I.V."/>
            <person name="Debuchy R."/>
            <person name="Gladieux P."/>
            <person name="Hiltunen Thoren M."/>
            <person name="Johannesson H."/>
        </authorList>
    </citation>
    <scope>NUCLEOTIDE SEQUENCE</scope>
    <source>
        <strain evidence="2">CBS 731.68</strain>
    </source>
</reference>